<organism evidence="3 4">
    <name type="scientific">Acetobacteroides hydrogenigenes</name>
    <dbReference type="NCBI Taxonomy" id="979970"/>
    <lineage>
        <taxon>Bacteria</taxon>
        <taxon>Pseudomonadati</taxon>
        <taxon>Bacteroidota</taxon>
        <taxon>Bacteroidia</taxon>
        <taxon>Bacteroidales</taxon>
        <taxon>Rikenellaceae</taxon>
        <taxon>Acetobacteroides</taxon>
    </lineage>
</organism>
<evidence type="ECO:0000313" key="4">
    <source>
        <dbReference type="Proteomes" id="UP000294830"/>
    </source>
</evidence>
<dbReference type="NCBIfam" id="TIGR00051">
    <property type="entry name" value="YbgC/FadM family acyl-CoA thioesterase"/>
    <property type="match status" value="1"/>
</dbReference>
<dbReference type="EMBL" id="SLWB01000011">
    <property type="protein sequence ID" value="TCN65340.1"/>
    <property type="molecule type" value="Genomic_DNA"/>
</dbReference>
<keyword evidence="2 3" id="KW-0378">Hydrolase</keyword>
<comment type="caution">
    <text evidence="3">The sequence shown here is derived from an EMBL/GenBank/DDBJ whole genome shotgun (WGS) entry which is preliminary data.</text>
</comment>
<name>A0A4V2RNX4_9BACT</name>
<dbReference type="PANTHER" id="PTHR31793">
    <property type="entry name" value="4-HYDROXYBENZOYL-COA THIOESTERASE FAMILY MEMBER"/>
    <property type="match status" value="1"/>
</dbReference>
<sequence length="140" mass="16767">MIEHEYTFRVMYPDTDRMGTVHHSNYAKYYETARWELFRSLGISYQSVEEAGYMLPVIRMNFRFIKTTRYDEQLRVKTTLKAIKGVRLWFTYKLYNEQNELINEAETELAFVEADTWKPCLAPTFVVDAINDKIKTLWVN</sequence>
<dbReference type="PIRSF" id="PIRSF003230">
    <property type="entry name" value="YbgC"/>
    <property type="match status" value="1"/>
</dbReference>
<evidence type="ECO:0000313" key="3">
    <source>
        <dbReference type="EMBL" id="TCN65340.1"/>
    </source>
</evidence>
<dbReference type="InterPro" id="IPR050563">
    <property type="entry name" value="4-hydroxybenzoyl-CoA_TE"/>
</dbReference>
<reference evidence="3 4" key="1">
    <citation type="submission" date="2019-03" db="EMBL/GenBank/DDBJ databases">
        <title>Genomic Encyclopedia of Archaeal and Bacterial Type Strains, Phase II (KMG-II): from individual species to whole genera.</title>
        <authorList>
            <person name="Goeker M."/>
        </authorList>
    </citation>
    <scope>NUCLEOTIDE SEQUENCE [LARGE SCALE GENOMIC DNA]</scope>
    <source>
        <strain evidence="3 4">RL-C</strain>
    </source>
</reference>
<protein>
    <submittedName>
        <fullName evidence="3">Acyl-CoA thioester hydrolase</fullName>
    </submittedName>
</protein>
<gene>
    <name evidence="3" type="ORF">CLV25_11119</name>
</gene>
<dbReference type="InterPro" id="IPR029069">
    <property type="entry name" value="HotDog_dom_sf"/>
</dbReference>
<dbReference type="GO" id="GO:0047617">
    <property type="term" value="F:fatty acyl-CoA hydrolase activity"/>
    <property type="evidence" value="ECO:0007669"/>
    <property type="project" value="TreeGrafter"/>
</dbReference>
<dbReference type="PANTHER" id="PTHR31793:SF37">
    <property type="entry name" value="ACYL-COA THIOESTER HYDROLASE YBGC"/>
    <property type="match status" value="1"/>
</dbReference>
<dbReference type="RefSeq" id="WP_131839725.1">
    <property type="nucleotide sequence ID" value="NZ_SLWB01000011.1"/>
</dbReference>
<comment type="similarity">
    <text evidence="1">Belongs to the 4-hydroxybenzoyl-CoA thioesterase family.</text>
</comment>
<proteinExistence type="inferred from homology"/>
<dbReference type="Pfam" id="PF13279">
    <property type="entry name" value="4HBT_2"/>
    <property type="match status" value="1"/>
</dbReference>
<evidence type="ECO:0000256" key="1">
    <source>
        <dbReference type="ARBA" id="ARBA00005953"/>
    </source>
</evidence>
<dbReference type="SUPFAM" id="SSF54637">
    <property type="entry name" value="Thioesterase/thiol ester dehydrase-isomerase"/>
    <property type="match status" value="1"/>
</dbReference>
<keyword evidence="4" id="KW-1185">Reference proteome</keyword>
<evidence type="ECO:0000256" key="2">
    <source>
        <dbReference type="ARBA" id="ARBA00022801"/>
    </source>
</evidence>
<dbReference type="Proteomes" id="UP000294830">
    <property type="component" value="Unassembled WGS sequence"/>
</dbReference>
<dbReference type="Gene3D" id="3.10.129.10">
    <property type="entry name" value="Hotdog Thioesterase"/>
    <property type="match status" value="1"/>
</dbReference>
<dbReference type="InterPro" id="IPR006684">
    <property type="entry name" value="YbgC/YbaW"/>
</dbReference>
<dbReference type="CDD" id="cd00586">
    <property type="entry name" value="4HBT"/>
    <property type="match status" value="1"/>
</dbReference>
<dbReference type="AlphaFoldDB" id="A0A4V2RNX4"/>
<accession>A0A4V2RNX4</accession>
<dbReference type="OrthoDB" id="9800856at2"/>